<protein>
    <submittedName>
        <fullName evidence="4">PBPe domain-containing protein</fullName>
    </submittedName>
</protein>
<proteinExistence type="predicted"/>
<feature type="transmembrane region" description="Helical" evidence="1">
    <location>
        <begin position="146"/>
        <end position="169"/>
    </location>
</feature>
<reference evidence="4" key="1">
    <citation type="submission" date="2017-02" db="UniProtKB">
        <authorList>
            <consortium name="WormBaseParasite"/>
        </authorList>
    </citation>
    <scope>IDENTIFICATION</scope>
</reference>
<gene>
    <name evidence="2" type="ORF">ACOC_LOCUS11732</name>
</gene>
<keyword evidence="1" id="KW-1133">Transmembrane helix</keyword>
<keyword evidence="1" id="KW-0812">Transmembrane</keyword>
<evidence type="ECO:0000313" key="3">
    <source>
        <dbReference type="Proteomes" id="UP000267027"/>
    </source>
</evidence>
<accession>A0A0R3PZ10</accession>
<dbReference type="WBParaSite" id="ACOC_0001173101-mRNA-1">
    <property type="protein sequence ID" value="ACOC_0001173101-mRNA-1"/>
    <property type="gene ID" value="ACOC_0001173101"/>
</dbReference>
<dbReference type="OrthoDB" id="8543887at2759"/>
<evidence type="ECO:0000313" key="2">
    <source>
        <dbReference type="EMBL" id="VDM63317.1"/>
    </source>
</evidence>
<name>A0A0R3PZ10_ANGCS</name>
<dbReference type="PANTHER" id="PTHR21093:SF2">
    <property type="entry name" value="DIVERGENT PROTEIN KINASE DOMAIN 1C"/>
    <property type="match status" value="1"/>
</dbReference>
<evidence type="ECO:0000313" key="4">
    <source>
        <dbReference type="WBParaSite" id="ACOC_0001173101-mRNA-1"/>
    </source>
</evidence>
<feature type="transmembrane region" description="Helical" evidence="1">
    <location>
        <begin position="25"/>
        <end position="44"/>
    </location>
</feature>
<evidence type="ECO:0000256" key="1">
    <source>
        <dbReference type="SAM" id="Phobius"/>
    </source>
</evidence>
<organism evidence="4">
    <name type="scientific">Angiostrongylus costaricensis</name>
    <name type="common">Nematode worm</name>
    <dbReference type="NCBI Taxonomy" id="334426"/>
    <lineage>
        <taxon>Eukaryota</taxon>
        <taxon>Metazoa</taxon>
        <taxon>Ecdysozoa</taxon>
        <taxon>Nematoda</taxon>
        <taxon>Chromadorea</taxon>
        <taxon>Rhabditida</taxon>
        <taxon>Rhabditina</taxon>
        <taxon>Rhabditomorpha</taxon>
        <taxon>Strongyloidea</taxon>
        <taxon>Metastrongylidae</taxon>
        <taxon>Angiostrongylus</taxon>
    </lineage>
</organism>
<reference evidence="2 3" key="2">
    <citation type="submission" date="2018-11" db="EMBL/GenBank/DDBJ databases">
        <authorList>
            <consortium name="Pathogen Informatics"/>
        </authorList>
    </citation>
    <scope>NUCLEOTIDE SEQUENCE [LARGE SCALE GENOMIC DNA]</scope>
    <source>
        <strain evidence="2 3">Costa Rica</strain>
    </source>
</reference>
<dbReference type="AlphaFoldDB" id="A0A0R3PZ10"/>
<sequence length="171" mass="19264">MSDFSAADWFDDGFRTLACSRPGRLLITVFLMLFVYLASIVLTSNRAVSVIDVNGSAPSTKMNKTRAMDILTKLCDSFRDGLISGDSCNRLCYKREWKINDYYEGNKTVLVLKDGGQTAVFKSIHPSMNHFARLDENLSYDEFSDMVIYITVFSFILSSSCLFVTCLSVNH</sequence>
<keyword evidence="1" id="KW-0472">Membrane</keyword>
<keyword evidence="3" id="KW-1185">Reference proteome</keyword>
<dbReference type="EMBL" id="UYYA01004777">
    <property type="protein sequence ID" value="VDM63317.1"/>
    <property type="molecule type" value="Genomic_DNA"/>
</dbReference>
<dbReference type="Proteomes" id="UP000267027">
    <property type="component" value="Unassembled WGS sequence"/>
</dbReference>
<dbReference type="PANTHER" id="PTHR21093">
    <property type="entry name" value="DIVERGENT PROTEIN KINASE DOMAIN 1C-RELATED"/>
    <property type="match status" value="1"/>
</dbReference>